<dbReference type="SMART" id="SM00448">
    <property type="entry name" value="REC"/>
    <property type="match status" value="1"/>
</dbReference>
<dbReference type="SUPFAM" id="SSF55874">
    <property type="entry name" value="ATPase domain of HSP90 chaperone/DNA topoisomerase II/histidine kinase"/>
    <property type="match status" value="1"/>
</dbReference>
<dbReference type="InterPro" id="IPR036890">
    <property type="entry name" value="HATPase_C_sf"/>
</dbReference>
<dbReference type="PANTHER" id="PTHR43065">
    <property type="entry name" value="SENSOR HISTIDINE KINASE"/>
    <property type="match status" value="1"/>
</dbReference>
<comment type="caution">
    <text evidence="13">The sequence shown here is derived from an EMBL/GenBank/DDBJ whole genome shotgun (WGS) entry which is preliminary data.</text>
</comment>
<evidence type="ECO:0000313" key="13">
    <source>
        <dbReference type="EMBL" id="SMP42829.1"/>
    </source>
</evidence>
<dbReference type="SMART" id="SM00387">
    <property type="entry name" value="HATPase_c"/>
    <property type="match status" value="1"/>
</dbReference>
<keyword evidence="8" id="KW-0902">Two-component regulatory system</keyword>
<reference evidence="13 14" key="1">
    <citation type="submission" date="2017-05" db="EMBL/GenBank/DDBJ databases">
        <authorList>
            <person name="Varghese N."/>
            <person name="Submissions S."/>
        </authorList>
    </citation>
    <scope>NUCLEOTIDE SEQUENCE [LARGE SCALE GENOMIC DNA]</scope>
    <source>
        <strain evidence="13 14">DSM 25457</strain>
    </source>
</reference>
<dbReference type="InterPro" id="IPR013767">
    <property type="entry name" value="PAS_fold"/>
</dbReference>
<dbReference type="Pfam" id="PF00512">
    <property type="entry name" value="HisKA"/>
    <property type="match status" value="1"/>
</dbReference>
<dbReference type="SMART" id="SM00091">
    <property type="entry name" value="PAS"/>
    <property type="match status" value="1"/>
</dbReference>
<evidence type="ECO:0000256" key="4">
    <source>
        <dbReference type="ARBA" id="ARBA00022679"/>
    </source>
</evidence>
<sequence>MADELGILLVEDDPDTQANLADILEMDGYQVRVAGSFGDVRNAGLQPEIDLVILDRRLPDGSLEDALPAMKELLPNAEFIVVTGFADIENTIAAFKLGVTDYMLKPVQPDVIRQSVARIAKQKRVESELRRQQQFANQVLETSETLIVVLDLQCRVLRFNSHFTCVTGWRLEDLVGKDFIAHCVPETEQERIQGVFEVTASGQPSAGTRNGLRTTDGHVRQIRWSDSLLRDEFGQAKSVLAIGIDVTDVVEAQVAAARDHRLAAIGQTVAGLAHESRNALHRINASVEMLRLDIPVDSDLRDEVDSIARASAELHSTLEEVREFAAPVQLHREMVMLHDVWRRVWGYLVRLRSDRDAELVEDICGCGCPVNVDVLRMEQVFRNLFENSLAACEDPVRIRIHCKCDGLEQIQVDIQDNGPGLTIEQREKLFEPFYTTKARGTGLGMSIVQIIIDAHDGEIRVVDAIEGGARFQIRLGKHESAVGGPCCLGSGVSDA</sequence>
<keyword evidence="4" id="KW-0808">Transferase</keyword>
<dbReference type="PRINTS" id="PR00344">
    <property type="entry name" value="BCTRLSENSOR"/>
</dbReference>
<dbReference type="SMART" id="SM00388">
    <property type="entry name" value="HisKA"/>
    <property type="match status" value="1"/>
</dbReference>
<gene>
    <name evidence="13" type="ORF">SAMN06265222_101847</name>
</gene>
<dbReference type="NCBIfam" id="TIGR00229">
    <property type="entry name" value="sensory_box"/>
    <property type="match status" value="1"/>
</dbReference>
<dbReference type="CDD" id="cd00082">
    <property type="entry name" value="HisKA"/>
    <property type="match status" value="1"/>
</dbReference>
<evidence type="ECO:0000256" key="1">
    <source>
        <dbReference type="ARBA" id="ARBA00000085"/>
    </source>
</evidence>
<keyword evidence="3 9" id="KW-0597">Phosphoprotein</keyword>
<evidence type="ECO:0000259" key="11">
    <source>
        <dbReference type="PROSITE" id="PS50110"/>
    </source>
</evidence>
<keyword evidence="14" id="KW-1185">Reference proteome</keyword>
<evidence type="ECO:0000256" key="5">
    <source>
        <dbReference type="ARBA" id="ARBA00022741"/>
    </source>
</evidence>
<comment type="catalytic activity">
    <reaction evidence="1">
        <text>ATP + protein L-histidine = ADP + protein N-phospho-L-histidine.</text>
        <dbReference type="EC" id="2.7.13.3"/>
    </reaction>
</comment>
<dbReference type="Pfam" id="PF00072">
    <property type="entry name" value="Response_reg"/>
    <property type="match status" value="1"/>
</dbReference>
<dbReference type="InterPro" id="IPR001789">
    <property type="entry name" value="Sig_transdc_resp-reg_receiver"/>
</dbReference>
<evidence type="ECO:0000259" key="10">
    <source>
        <dbReference type="PROSITE" id="PS50109"/>
    </source>
</evidence>
<dbReference type="InterPro" id="IPR036097">
    <property type="entry name" value="HisK_dim/P_sf"/>
</dbReference>
<feature type="domain" description="PAS" evidence="12">
    <location>
        <begin position="132"/>
        <end position="203"/>
    </location>
</feature>
<dbReference type="Gene3D" id="3.40.50.2300">
    <property type="match status" value="1"/>
</dbReference>
<evidence type="ECO:0000256" key="8">
    <source>
        <dbReference type="ARBA" id="ARBA00023012"/>
    </source>
</evidence>
<keyword evidence="6" id="KW-0418">Kinase</keyword>
<dbReference type="Pfam" id="PF02518">
    <property type="entry name" value="HATPase_c"/>
    <property type="match status" value="1"/>
</dbReference>
<dbReference type="InterPro" id="IPR011006">
    <property type="entry name" value="CheY-like_superfamily"/>
</dbReference>
<dbReference type="CDD" id="cd00075">
    <property type="entry name" value="HATPase"/>
    <property type="match status" value="1"/>
</dbReference>
<dbReference type="SUPFAM" id="SSF52172">
    <property type="entry name" value="CheY-like"/>
    <property type="match status" value="1"/>
</dbReference>
<dbReference type="SUPFAM" id="SSF55785">
    <property type="entry name" value="PYP-like sensor domain (PAS domain)"/>
    <property type="match status" value="1"/>
</dbReference>
<dbReference type="Gene3D" id="3.30.450.20">
    <property type="entry name" value="PAS domain"/>
    <property type="match status" value="1"/>
</dbReference>
<dbReference type="InterPro" id="IPR005467">
    <property type="entry name" value="His_kinase_dom"/>
</dbReference>
<organism evidence="13 14">
    <name type="scientific">Neorhodopirellula lusitana</name>
    <dbReference type="NCBI Taxonomy" id="445327"/>
    <lineage>
        <taxon>Bacteria</taxon>
        <taxon>Pseudomonadati</taxon>
        <taxon>Planctomycetota</taxon>
        <taxon>Planctomycetia</taxon>
        <taxon>Pirellulales</taxon>
        <taxon>Pirellulaceae</taxon>
        <taxon>Neorhodopirellula</taxon>
    </lineage>
</organism>
<dbReference type="PROSITE" id="PS50109">
    <property type="entry name" value="HIS_KIN"/>
    <property type="match status" value="1"/>
</dbReference>
<dbReference type="EMBL" id="FXUG01000001">
    <property type="protein sequence ID" value="SMP42829.1"/>
    <property type="molecule type" value="Genomic_DNA"/>
</dbReference>
<dbReference type="InterPro" id="IPR004358">
    <property type="entry name" value="Sig_transdc_His_kin-like_C"/>
</dbReference>
<dbReference type="RefSeq" id="WP_283431022.1">
    <property type="nucleotide sequence ID" value="NZ_FXUG01000001.1"/>
</dbReference>
<evidence type="ECO:0000256" key="2">
    <source>
        <dbReference type="ARBA" id="ARBA00012438"/>
    </source>
</evidence>
<feature type="modified residue" description="4-aspartylphosphate" evidence="9">
    <location>
        <position position="55"/>
    </location>
</feature>
<accession>A0ABY1PU47</accession>
<proteinExistence type="predicted"/>
<dbReference type="InterPro" id="IPR003661">
    <property type="entry name" value="HisK_dim/P_dom"/>
</dbReference>
<evidence type="ECO:0000256" key="9">
    <source>
        <dbReference type="PROSITE-ProRule" id="PRU00169"/>
    </source>
</evidence>
<feature type="domain" description="Histidine kinase" evidence="10">
    <location>
        <begin position="271"/>
        <end position="479"/>
    </location>
</feature>
<dbReference type="PROSITE" id="PS50112">
    <property type="entry name" value="PAS"/>
    <property type="match status" value="1"/>
</dbReference>
<dbReference type="InterPro" id="IPR035965">
    <property type="entry name" value="PAS-like_dom_sf"/>
</dbReference>
<dbReference type="CDD" id="cd00156">
    <property type="entry name" value="REC"/>
    <property type="match status" value="1"/>
</dbReference>
<dbReference type="PANTHER" id="PTHR43065:SF10">
    <property type="entry name" value="PEROXIDE STRESS-ACTIVATED HISTIDINE KINASE MAK3"/>
    <property type="match status" value="1"/>
</dbReference>
<keyword evidence="7" id="KW-0067">ATP-binding</keyword>
<evidence type="ECO:0000256" key="6">
    <source>
        <dbReference type="ARBA" id="ARBA00022777"/>
    </source>
</evidence>
<protein>
    <recommendedName>
        <fullName evidence="2">histidine kinase</fullName>
        <ecNumber evidence="2">2.7.13.3</ecNumber>
    </recommendedName>
</protein>
<dbReference type="InterPro" id="IPR003594">
    <property type="entry name" value="HATPase_dom"/>
</dbReference>
<dbReference type="Proteomes" id="UP001158067">
    <property type="component" value="Unassembled WGS sequence"/>
</dbReference>
<dbReference type="CDD" id="cd00130">
    <property type="entry name" value="PAS"/>
    <property type="match status" value="1"/>
</dbReference>
<feature type="domain" description="Response regulatory" evidence="11">
    <location>
        <begin position="6"/>
        <end position="120"/>
    </location>
</feature>
<dbReference type="InterPro" id="IPR000014">
    <property type="entry name" value="PAS"/>
</dbReference>
<dbReference type="Gene3D" id="1.10.287.130">
    <property type="match status" value="1"/>
</dbReference>
<dbReference type="Gene3D" id="3.30.565.10">
    <property type="entry name" value="Histidine kinase-like ATPase, C-terminal domain"/>
    <property type="match status" value="1"/>
</dbReference>
<evidence type="ECO:0000313" key="14">
    <source>
        <dbReference type="Proteomes" id="UP001158067"/>
    </source>
</evidence>
<name>A0ABY1PU47_9BACT</name>
<evidence type="ECO:0000256" key="3">
    <source>
        <dbReference type="ARBA" id="ARBA00022553"/>
    </source>
</evidence>
<dbReference type="EC" id="2.7.13.3" evidence="2"/>
<dbReference type="PROSITE" id="PS50110">
    <property type="entry name" value="RESPONSE_REGULATORY"/>
    <property type="match status" value="1"/>
</dbReference>
<dbReference type="SUPFAM" id="SSF47384">
    <property type="entry name" value="Homodimeric domain of signal transducing histidine kinase"/>
    <property type="match status" value="1"/>
</dbReference>
<evidence type="ECO:0000259" key="12">
    <source>
        <dbReference type="PROSITE" id="PS50112"/>
    </source>
</evidence>
<evidence type="ECO:0000256" key="7">
    <source>
        <dbReference type="ARBA" id="ARBA00022840"/>
    </source>
</evidence>
<dbReference type="Pfam" id="PF00989">
    <property type="entry name" value="PAS"/>
    <property type="match status" value="1"/>
</dbReference>
<keyword evidence="5" id="KW-0547">Nucleotide-binding</keyword>